<dbReference type="Pfam" id="PF00512">
    <property type="entry name" value="HisKA"/>
    <property type="match status" value="1"/>
</dbReference>
<evidence type="ECO:0000256" key="9">
    <source>
        <dbReference type="ARBA" id="ARBA00022777"/>
    </source>
</evidence>
<evidence type="ECO:0000256" key="5">
    <source>
        <dbReference type="ARBA" id="ARBA00022553"/>
    </source>
</evidence>
<comment type="catalytic activity">
    <reaction evidence="1">
        <text>ATP + protein L-histidine = ADP + protein N-phospho-L-histidine.</text>
        <dbReference type="EC" id="2.7.13.3"/>
    </reaction>
</comment>
<evidence type="ECO:0000256" key="12">
    <source>
        <dbReference type="ARBA" id="ARBA00023012"/>
    </source>
</evidence>
<dbReference type="PANTHER" id="PTHR45528:SF1">
    <property type="entry name" value="SENSOR HISTIDINE KINASE CPXA"/>
    <property type="match status" value="1"/>
</dbReference>
<dbReference type="Proteomes" id="UP001221909">
    <property type="component" value="Unassembled WGS sequence"/>
</dbReference>
<dbReference type="InterPro" id="IPR003594">
    <property type="entry name" value="HATPase_dom"/>
</dbReference>
<dbReference type="EMBL" id="JAQSJE010000009">
    <property type="protein sequence ID" value="MDD0824883.1"/>
    <property type="molecule type" value="Genomic_DNA"/>
</dbReference>
<keyword evidence="14" id="KW-0175">Coiled coil</keyword>
<evidence type="ECO:0000256" key="13">
    <source>
        <dbReference type="ARBA" id="ARBA00023136"/>
    </source>
</evidence>
<dbReference type="InterPro" id="IPR005467">
    <property type="entry name" value="His_kinase_dom"/>
</dbReference>
<dbReference type="Gene3D" id="1.10.8.500">
    <property type="entry name" value="HAMP domain in histidine kinase"/>
    <property type="match status" value="1"/>
</dbReference>
<dbReference type="CDD" id="cd06225">
    <property type="entry name" value="HAMP"/>
    <property type="match status" value="1"/>
</dbReference>
<feature type="transmembrane region" description="Helical" evidence="15">
    <location>
        <begin position="20"/>
        <end position="37"/>
    </location>
</feature>
<dbReference type="SMART" id="SM00304">
    <property type="entry name" value="HAMP"/>
    <property type="match status" value="1"/>
</dbReference>
<dbReference type="InterPro" id="IPR036890">
    <property type="entry name" value="HATPase_C_sf"/>
</dbReference>
<keyword evidence="9 18" id="KW-0418">Kinase</keyword>
<feature type="transmembrane region" description="Helical" evidence="15">
    <location>
        <begin position="167"/>
        <end position="186"/>
    </location>
</feature>
<evidence type="ECO:0000256" key="8">
    <source>
        <dbReference type="ARBA" id="ARBA00022741"/>
    </source>
</evidence>
<comment type="subcellular location">
    <subcellularLocation>
        <location evidence="2">Cell membrane</location>
        <topology evidence="2">Multi-pass membrane protein</topology>
    </subcellularLocation>
</comment>
<keyword evidence="13 15" id="KW-0472">Membrane</keyword>
<reference evidence="18 19" key="1">
    <citation type="submission" date="2023-02" db="EMBL/GenBank/DDBJ databases">
        <title>Mannheimia cairiniae sp. nov., a novel species of Mannheimia obtained from moscovy ducks (Cairina moschata) and reclassification of Mannheimia ovis as heterotypic synonym of Mannheimia pernigra.</title>
        <authorList>
            <person name="Christensen H."/>
        </authorList>
    </citation>
    <scope>NUCLEOTIDE SEQUENCE [LARGE SCALE GENOMIC DNA]</scope>
    <source>
        <strain evidence="18 19">AT1</strain>
    </source>
</reference>
<keyword evidence="12" id="KW-0902">Two-component regulatory system</keyword>
<dbReference type="PRINTS" id="PR00344">
    <property type="entry name" value="BCTRLSENSOR"/>
</dbReference>
<dbReference type="PANTHER" id="PTHR45528">
    <property type="entry name" value="SENSOR HISTIDINE KINASE CPXA"/>
    <property type="match status" value="1"/>
</dbReference>
<evidence type="ECO:0000256" key="14">
    <source>
        <dbReference type="SAM" id="Coils"/>
    </source>
</evidence>
<dbReference type="Pfam" id="PF02518">
    <property type="entry name" value="HATPase_c"/>
    <property type="match status" value="1"/>
</dbReference>
<evidence type="ECO:0000256" key="15">
    <source>
        <dbReference type="SAM" id="Phobius"/>
    </source>
</evidence>
<protein>
    <recommendedName>
        <fullName evidence="3">histidine kinase</fullName>
        <ecNumber evidence="3">2.7.13.3</ecNumber>
    </recommendedName>
</protein>
<evidence type="ECO:0000256" key="11">
    <source>
        <dbReference type="ARBA" id="ARBA00022989"/>
    </source>
</evidence>
<keyword evidence="6" id="KW-0808">Transferase</keyword>
<dbReference type="NCBIfam" id="NF007007">
    <property type="entry name" value="PRK09470.1"/>
    <property type="match status" value="1"/>
</dbReference>
<feature type="coiled-coil region" evidence="14">
    <location>
        <begin position="270"/>
        <end position="297"/>
    </location>
</feature>
<evidence type="ECO:0000256" key="7">
    <source>
        <dbReference type="ARBA" id="ARBA00022692"/>
    </source>
</evidence>
<dbReference type="SUPFAM" id="SSF55874">
    <property type="entry name" value="ATPase domain of HSP90 chaperone/DNA topoisomerase II/histidine kinase"/>
    <property type="match status" value="1"/>
</dbReference>
<dbReference type="Gene3D" id="1.10.287.130">
    <property type="match status" value="1"/>
</dbReference>
<keyword evidence="7 15" id="KW-0812">Transmembrane</keyword>
<feature type="domain" description="Histidine kinase" evidence="16">
    <location>
        <begin position="248"/>
        <end position="461"/>
    </location>
</feature>
<gene>
    <name evidence="18" type="primary">cpxA</name>
    <name evidence="18" type="ORF">PTQ27_10475</name>
</gene>
<dbReference type="Pfam" id="PF00672">
    <property type="entry name" value="HAMP"/>
    <property type="match status" value="1"/>
</dbReference>
<evidence type="ECO:0000313" key="19">
    <source>
        <dbReference type="Proteomes" id="UP001221909"/>
    </source>
</evidence>
<evidence type="ECO:0000313" key="18">
    <source>
        <dbReference type="EMBL" id="MDD0824883.1"/>
    </source>
</evidence>
<keyword evidence="10" id="KW-0067">ATP-binding</keyword>
<dbReference type="InterPro" id="IPR038515">
    <property type="entry name" value="CpxA_peri_sf"/>
</dbReference>
<dbReference type="InterPro" id="IPR003660">
    <property type="entry name" value="HAMP_dom"/>
</dbReference>
<dbReference type="InterPro" id="IPR050398">
    <property type="entry name" value="HssS/ArlS-like"/>
</dbReference>
<dbReference type="SUPFAM" id="SSF158472">
    <property type="entry name" value="HAMP domain-like"/>
    <property type="match status" value="1"/>
</dbReference>
<organism evidence="18 19">
    <name type="scientific">Mannheimia cairinae</name>
    <dbReference type="NCBI Taxonomy" id="3025936"/>
    <lineage>
        <taxon>Bacteria</taxon>
        <taxon>Pseudomonadati</taxon>
        <taxon>Pseudomonadota</taxon>
        <taxon>Gammaproteobacteria</taxon>
        <taxon>Pasteurellales</taxon>
        <taxon>Pasteurellaceae</taxon>
        <taxon>Mannheimia</taxon>
    </lineage>
</organism>
<keyword evidence="4" id="KW-1003">Cell membrane</keyword>
<dbReference type="InterPro" id="IPR003661">
    <property type="entry name" value="HisK_dim/P_dom"/>
</dbReference>
<evidence type="ECO:0000256" key="3">
    <source>
        <dbReference type="ARBA" id="ARBA00012438"/>
    </source>
</evidence>
<keyword evidence="5" id="KW-0597">Phosphoprotein</keyword>
<dbReference type="SUPFAM" id="SSF47384">
    <property type="entry name" value="Homodimeric domain of signal transducing histidine kinase"/>
    <property type="match status" value="1"/>
</dbReference>
<dbReference type="EC" id="2.7.13.3" evidence="3"/>
<evidence type="ECO:0000259" key="16">
    <source>
        <dbReference type="PROSITE" id="PS50109"/>
    </source>
</evidence>
<keyword evidence="19" id="KW-1185">Reference proteome</keyword>
<evidence type="ECO:0000256" key="1">
    <source>
        <dbReference type="ARBA" id="ARBA00000085"/>
    </source>
</evidence>
<dbReference type="InterPro" id="IPR004358">
    <property type="entry name" value="Sig_transdc_His_kin-like_C"/>
</dbReference>
<dbReference type="InterPro" id="IPR036097">
    <property type="entry name" value="HisK_dim/P_sf"/>
</dbReference>
<keyword evidence="8" id="KW-0547">Nucleotide-binding</keyword>
<dbReference type="GO" id="GO:0016301">
    <property type="term" value="F:kinase activity"/>
    <property type="evidence" value="ECO:0007669"/>
    <property type="project" value="UniProtKB-KW"/>
</dbReference>
<dbReference type="InterPro" id="IPR058125">
    <property type="entry name" value="CpxA"/>
</dbReference>
<evidence type="ECO:0000256" key="6">
    <source>
        <dbReference type="ARBA" id="ARBA00022679"/>
    </source>
</evidence>
<dbReference type="Gene3D" id="3.30.450.210">
    <property type="entry name" value="Two-component sensor protein CpxA, periplasmic domain"/>
    <property type="match status" value="1"/>
</dbReference>
<evidence type="ECO:0000259" key="17">
    <source>
        <dbReference type="PROSITE" id="PS50885"/>
    </source>
</evidence>
<comment type="caution">
    <text evidence="18">The sequence shown here is derived from an EMBL/GenBank/DDBJ whole genome shotgun (WGS) entry which is preliminary data.</text>
</comment>
<dbReference type="SMART" id="SM00388">
    <property type="entry name" value="HisKA"/>
    <property type="match status" value="1"/>
</dbReference>
<dbReference type="RefSeq" id="WP_273771138.1">
    <property type="nucleotide sequence ID" value="NZ_JAQSJE010000009.1"/>
</dbReference>
<keyword evidence="11 15" id="KW-1133">Transmembrane helix</keyword>
<dbReference type="Gene3D" id="3.30.565.10">
    <property type="entry name" value="Histidine kinase-like ATPase, C-terminal domain"/>
    <property type="match status" value="1"/>
</dbReference>
<dbReference type="GO" id="GO:0016787">
    <property type="term" value="F:hydrolase activity"/>
    <property type="evidence" value="ECO:0007669"/>
    <property type="project" value="UniProtKB-KW"/>
</dbReference>
<dbReference type="CDD" id="cd00082">
    <property type="entry name" value="HisKA"/>
    <property type="match status" value="1"/>
</dbReference>
<evidence type="ECO:0000256" key="4">
    <source>
        <dbReference type="ARBA" id="ARBA00022475"/>
    </source>
</evidence>
<name>A0ABT5MRT2_9PAST</name>
<dbReference type="PROSITE" id="PS50109">
    <property type="entry name" value="HIS_KIN"/>
    <property type="match status" value="1"/>
</dbReference>
<keyword evidence="18" id="KW-0378">Hydrolase</keyword>
<evidence type="ECO:0000256" key="2">
    <source>
        <dbReference type="ARBA" id="ARBA00004651"/>
    </source>
</evidence>
<feature type="domain" description="HAMP" evidence="17">
    <location>
        <begin position="186"/>
        <end position="240"/>
    </location>
</feature>
<dbReference type="SMART" id="SM00387">
    <property type="entry name" value="HATPase_c"/>
    <property type="match status" value="1"/>
</dbReference>
<accession>A0ABT5MRT2</accession>
<sequence length="465" mass="53585">MPNQLKKRLIPRKRLAYKLVTYYGFLLILLSTIASNFSKFDAREFSPISLKEQIFFQNESLQTEQTLDLDEIFERNLSVETANGFDVILEDKNSGILSGINQSNLRVLQTFIYQSRGTEEPLQRRFENSEVYGPFMVKSSDNTYNQYFIKAVDAQEEWLNMILDSSFVMIAFLMLIGAPFLFWLSFKITKPVRELAITANTIASGNLVVNPKLETEGIYEIREVGRSFNHMVTSLQELTRQQQRMISDISHELKTPLARLQLALALLRRKTGETNEIKRIENEVHKLDKMIQDLLAISRQQLSYQMNKCIFPINEIWSHIIDDAKFETSQKNILLIVNQNIKEPENYFINGNLDTLASALENLIRNGQKYARKRLYISMNLEDETLIMTVEDDGDGVPELEYDNIFKPFYRLDEARARETGGTGLGLAIVHNAIQQHKGNIAVEKSKLGGLKVELRIPLWTQEII</sequence>
<dbReference type="PROSITE" id="PS50885">
    <property type="entry name" value="HAMP"/>
    <property type="match status" value="1"/>
</dbReference>
<proteinExistence type="predicted"/>
<evidence type="ECO:0000256" key="10">
    <source>
        <dbReference type="ARBA" id="ARBA00022840"/>
    </source>
</evidence>